<dbReference type="PROSITE" id="PS51194">
    <property type="entry name" value="HELICASE_CTER"/>
    <property type="match status" value="1"/>
</dbReference>
<keyword evidence="1" id="KW-0378">Hydrolase</keyword>
<dbReference type="SMART" id="SM00490">
    <property type="entry name" value="HELICc"/>
    <property type="match status" value="1"/>
</dbReference>
<dbReference type="InterPro" id="IPR001650">
    <property type="entry name" value="Helicase_C-like"/>
</dbReference>
<reference evidence="4 5" key="1">
    <citation type="submission" date="2020-08" db="EMBL/GenBank/DDBJ databases">
        <title>Cohnella phylogeny.</title>
        <authorList>
            <person name="Dunlap C."/>
        </authorList>
    </citation>
    <scope>NUCLEOTIDE SEQUENCE [LARGE SCALE GENOMIC DNA]</scope>
    <source>
        <strain evidence="4 5">DSM 25241</strain>
    </source>
</reference>
<organism evidence="4 5">
    <name type="scientific">Cohnella thailandensis</name>
    <dbReference type="NCBI Taxonomy" id="557557"/>
    <lineage>
        <taxon>Bacteria</taxon>
        <taxon>Bacillati</taxon>
        <taxon>Bacillota</taxon>
        <taxon>Bacilli</taxon>
        <taxon>Bacillales</taxon>
        <taxon>Paenibacillaceae</taxon>
        <taxon>Cohnella</taxon>
    </lineage>
</organism>
<evidence type="ECO:0000313" key="4">
    <source>
        <dbReference type="EMBL" id="MBB6637723.1"/>
    </source>
</evidence>
<dbReference type="Pfam" id="PF12419">
    <property type="entry name" value="DUF3670"/>
    <property type="match status" value="1"/>
</dbReference>
<keyword evidence="4" id="KW-0547">Nucleotide-binding</keyword>
<evidence type="ECO:0000259" key="3">
    <source>
        <dbReference type="PROSITE" id="PS51194"/>
    </source>
</evidence>
<dbReference type="GO" id="GO:0016787">
    <property type="term" value="F:hydrolase activity"/>
    <property type="evidence" value="ECO:0007669"/>
    <property type="project" value="UniProtKB-KW"/>
</dbReference>
<evidence type="ECO:0000259" key="2">
    <source>
        <dbReference type="PROSITE" id="PS51192"/>
    </source>
</evidence>
<keyword evidence="4" id="KW-0347">Helicase</keyword>
<dbReference type="GO" id="GO:0004386">
    <property type="term" value="F:helicase activity"/>
    <property type="evidence" value="ECO:0007669"/>
    <property type="project" value="UniProtKB-KW"/>
</dbReference>
<dbReference type="AlphaFoldDB" id="A0A841SZV7"/>
<keyword evidence="4" id="KW-0067">ATP-binding</keyword>
<feature type="domain" description="Helicase ATP-binding" evidence="2">
    <location>
        <begin position="509"/>
        <end position="672"/>
    </location>
</feature>
<dbReference type="RefSeq" id="WP_185122929.1">
    <property type="nucleotide sequence ID" value="NZ_JACJVQ010000024.1"/>
</dbReference>
<dbReference type="CDD" id="cd18793">
    <property type="entry name" value="SF2_C_SNF"/>
    <property type="match status" value="1"/>
</dbReference>
<feature type="domain" description="Helicase C-terminal" evidence="3">
    <location>
        <begin position="811"/>
        <end position="975"/>
    </location>
</feature>
<dbReference type="FunFam" id="3.40.50.300:FF:000533">
    <property type="entry name" value="Helicase, Snf2 family"/>
    <property type="match status" value="1"/>
</dbReference>
<dbReference type="Gene3D" id="3.40.50.300">
    <property type="entry name" value="P-loop containing nucleotide triphosphate hydrolases"/>
    <property type="match status" value="1"/>
</dbReference>
<dbReference type="Pfam" id="PF00271">
    <property type="entry name" value="Helicase_C"/>
    <property type="match status" value="1"/>
</dbReference>
<gene>
    <name evidence="4" type="ORF">H7B67_26665</name>
</gene>
<name>A0A841SZV7_9BACL</name>
<dbReference type="PROSITE" id="PS51192">
    <property type="entry name" value="HELICASE_ATP_BIND_1"/>
    <property type="match status" value="1"/>
</dbReference>
<protein>
    <submittedName>
        <fullName evidence="4">DEAD/DEAH box helicase</fullName>
    </submittedName>
</protein>
<dbReference type="InterPro" id="IPR027417">
    <property type="entry name" value="P-loop_NTPase"/>
</dbReference>
<evidence type="ECO:0000313" key="5">
    <source>
        <dbReference type="Proteomes" id="UP000535838"/>
    </source>
</evidence>
<dbReference type="InterPro" id="IPR022138">
    <property type="entry name" value="DUF3670"/>
</dbReference>
<comment type="caution">
    <text evidence="4">The sequence shown here is derived from an EMBL/GenBank/DDBJ whole genome shotgun (WGS) entry which is preliminary data.</text>
</comment>
<dbReference type="InterPro" id="IPR049730">
    <property type="entry name" value="SNF2/RAD54-like_C"/>
</dbReference>
<dbReference type="InterPro" id="IPR038718">
    <property type="entry name" value="SNF2-like_sf"/>
</dbReference>
<dbReference type="SMART" id="SM00487">
    <property type="entry name" value="DEXDc"/>
    <property type="match status" value="1"/>
</dbReference>
<dbReference type="Proteomes" id="UP000535838">
    <property type="component" value="Unassembled WGS sequence"/>
</dbReference>
<dbReference type="Gene3D" id="3.40.50.10810">
    <property type="entry name" value="Tandem AAA-ATPase domain"/>
    <property type="match status" value="1"/>
</dbReference>
<dbReference type="InterPro" id="IPR000330">
    <property type="entry name" value="SNF2_N"/>
</dbReference>
<dbReference type="InterPro" id="IPR014001">
    <property type="entry name" value="Helicase_ATP-bd"/>
</dbReference>
<dbReference type="GO" id="GO:0005524">
    <property type="term" value="F:ATP binding"/>
    <property type="evidence" value="ECO:0007669"/>
    <property type="project" value="InterPro"/>
</dbReference>
<evidence type="ECO:0000256" key="1">
    <source>
        <dbReference type="ARBA" id="ARBA00022801"/>
    </source>
</evidence>
<dbReference type="SUPFAM" id="SSF52540">
    <property type="entry name" value="P-loop containing nucleoside triphosphate hydrolases"/>
    <property type="match status" value="2"/>
</dbReference>
<accession>A0A841SZV7</accession>
<keyword evidence="5" id="KW-1185">Reference proteome</keyword>
<dbReference type="CDD" id="cd18012">
    <property type="entry name" value="DEXQc_arch_SWI2_SNF2"/>
    <property type="match status" value="1"/>
</dbReference>
<dbReference type="Pfam" id="PF00176">
    <property type="entry name" value="SNF2-rel_dom"/>
    <property type="match status" value="1"/>
</dbReference>
<proteinExistence type="predicted"/>
<dbReference type="EMBL" id="JACJVQ010000024">
    <property type="protein sequence ID" value="MBB6637723.1"/>
    <property type="molecule type" value="Genomic_DNA"/>
</dbReference>
<dbReference type="PANTHER" id="PTHR10799">
    <property type="entry name" value="SNF2/RAD54 HELICASE FAMILY"/>
    <property type="match status" value="1"/>
</dbReference>
<sequence length="992" mass="111889">MTRLMDTIKVNLMLTEYGDALIYGSNDSFSYVPGLQLKQRLFAWHEPSLYGTELAVQTAGEIEMVLLPAEQVIPFFADRSQAAKHISWAWEANAADLIELAPLLARCLEERKYAPSLDAFEAGELEWTWDESALEDEDQALLADRFRDEGFRKGMIAAFSAAVYRRHYGTEASDADLRREFPALFVSNRAGSAKGMDSETWLLSIGWRADSAPFRPALQLIEPWEGKTQWRLRLVLQDKQQEASVFRAKLSENGEAYGTWPESWTPFVRERSASWLERLRATLPLPRISARGEDVLAAPLDDKAAWQFLTTDSRNLLEAGWVVLLPAWWEAASRKKPRLRAQVREGGEGRRAGRSLFGLDSIIDFDWRVAIGDADLSEAEFKELVARGERLVRFRDQWIPLDPALLAQISRAMEGMDRSEGLSFQDVLQLHLLSQAEEAQAGGEAEAAEAGESAEAKAQRFELEVVLNEQLLGLFRQLSQQSEWPKLEAPAGLRAELRGYQRDGFSWLVFLGSFGLGACLADDMGLGKTVQLISYLLYRKENAGIKAPSLIVCPTSVLGNWQKEVGKFAPSLRVMLHYGSRRLEDEAFYAAANETDIVLTSFSTASLDQELLSGYQWASLCLDEAQNIKNAQTKQSAAVRSFPAKHRVALTGTPIENRLSELWSIYDFMNPGFLGTSKGFQERFANPIEKEKDARRTADLQKLVKPFMLRRKKKDPAIQLDLPEKNEMKTYVNLTGEQSALYEQTVNELMEQMKKLEGIQRKGAILSALTRLKQLCDHPVLLLKESLPLLDTEDSLQPALDVELLASRSSKLERLLAMVKEVREEEERCIIFTQYIGMGEMLQKILAQELGEPVLYLNGSTSKTARDRMIDSFQSRTLPPEEQPNVFILSLKAGGVGLNLTAANHVFHFDRWWNPAVENQATDRAYRMGQTRDVQVHKFIALGTLEERIDEMLESKQQLSDNVISASEGWITELSTEELKDLFTLRRSGADL</sequence>
<dbReference type="Gene3D" id="1.20.120.850">
    <property type="entry name" value="SWI2/SNF2 ATPases, N-terminal domain"/>
    <property type="match status" value="1"/>
</dbReference>